<dbReference type="Proteomes" id="UP000799424">
    <property type="component" value="Unassembled WGS sequence"/>
</dbReference>
<feature type="domain" description="ERV/ALR sulfhydryl oxidase" evidence="7">
    <location>
        <begin position="63"/>
        <end position="163"/>
    </location>
</feature>
<dbReference type="FunFam" id="1.20.120.310:FF:000002">
    <property type="entry name" value="Sulfhydryl oxidase"/>
    <property type="match status" value="1"/>
</dbReference>
<evidence type="ECO:0000256" key="2">
    <source>
        <dbReference type="ARBA" id="ARBA00022630"/>
    </source>
</evidence>
<gene>
    <name evidence="8" type="ORF">CC86DRAFT_377231</name>
</gene>
<organism evidence="8 9">
    <name type="scientific">Ophiobolus disseminans</name>
    <dbReference type="NCBI Taxonomy" id="1469910"/>
    <lineage>
        <taxon>Eukaryota</taxon>
        <taxon>Fungi</taxon>
        <taxon>Dikarya</taxon>
        <taxon>Ascomycota</taxon>
        <taxon>Pezizomycotina</taxon>
        <taxon>Dothideomycetes</taxon>
        <taxon>Pleosporomycetidae</taxon>
        <taxon>Pleosporales</taxon>
        <taxon>Pleosporineae</taxon>
        <taxon>Phaeosphaeriaceae</taxon>
        <taxon>Ophiobolus</taxon>
    </lineage>
</organism>
<dbReference type="GO" id="GO:0005739">
    <property type="term" value="C:mitochondrion"/>
    <property type="evidence" value="ECO:0007669"/>
    <property type="project" value="TreeGrafter"/>
</dbReference>
<evidence type="ECO:0000313" key="8">
    <source>
        <dbReference type="EMBL" id="KAF2831992.1"/>
    </source>
</evidence>
<keyword evidence="4 6" id="KW-0560">Oxidoreductase</keyword>
<evidence type="ECO:0000313" key="9">
    <source>
        <dbReference type="Proteomes" id="UP000799424"/>
    </source>
</evidence>
<dbReference type="GO" id="GO:0050660">
    <property type="term" value="F:flavin adenine dinucleotide binding"/>
    <property type="evidence" value="ECO:0007669"/>
    <property type="project" value="TreeGrafter"/>
</dbReference>
<evidence type="ECO:0000256" key="5">
    <source>
        <dbReference type="ARBA" id="ARBA00023157"/>
    </source>
</evidence>
<dbReference type="InterPro" id="IPR039799">
    <property type="entry name" value="ALR/ERV"/>
</dbReference>
<dbReference type="SUPFAM" id="SSF69000">
    <property type="entry name" value="FAD-dependent thiol oxidase"/>
    <property type="match status" value="1"/>
</dbReference>
<evidence type="ECO:0000259" key="7">
    <source>
        <dbReference type="PROSITE" id="PS51324"/>
    </source>
</evidence>
<evidence type="ECO:0000256" key="3">
    <source>
        <dbReference type="ARBA" id="ARBA00022827"/>
    </source>
</evidence>
<reference evidence="8" key="1">
    <citation type="journal article" date="2020" name="Stud. Mycol.">
        <title>101 Dothideomycetes genomes: a test case for predicting lifestyles and emergence of pathogens.</title>
        <authorList>
            <person name="Haridas S."/>
            <person name="Albert R."/>
            <person name="Binder M."/>
            <person name="Bloem J."/>
            <person name="Labutti K."/>
            <person name="Salamov A."/>
            <person name="Andreopoulos B."/>
            <person name="Baker S."/>
            <person name="Barry K."/>
            <person name="Bills G."/>
            <person name="Bluhm B."/>
            <person name="Cannon C."/>
            <person name="Castanera R."/>
            <person name="Culley D."/>
            <person name="Daum C."/>
            <person name="Ezra D."/>
            <person name="Gonzalez J."/>
            <person name="Henrissat B."/>
            <person name="Kuo A."/>
            <person name="Liang C."/>
            <person name="Lipzen A."/>
            <person name="Lutzoni F."/>
            <person name="Magnuson J."/>
            <person name="Mondo S."/>
            <person name="Nolan M."/>
            <person name="Ohm R."/>
            <person name="Pangilinan J."/>
            <person name="Park H.-J."/>
            <person name="Ramirez L."/>
            <person name="Alfaro M."/>
            <person name="Sun H."/>
            <person name="Tritt A."/>
            <person name="Yoshinaga Y."/>
            <person name="Zwiers L.-H."/>
            <person name="Turgeon B."/>
            <person name="Goodwin S."/>
            <person name="Spatafora J."/>
            <person name="Crous P."/>
            <person name="Grigoriev I."/>
        </authorList>
    </citation>
    <scope>NUCLEOTIDE SEQUENCE</scope>
    <source>
        <strain evidence="8">CBS 113818</strain>
    </source>
</reference>
<evidence type="ECO:0000256" key="1">
    <source>
        <dbReference type="ARBA" id="ARBA00001974"/>
    </source>
</evidence>
<dbReference type="GO" id="GO:0016971">
    <property type="term" value="F:flavin-dependent sulfhydryl oxidase activity"/>
    <property type="evidence" value="ECO:0007669"/>
    <property type="project" value="InterPro"/>
</dbReference>
<keyword evidence="5" id="KW-1015">Disulfide bond</keyword>
<keyword evidence="2 6" id="KW-0285">Flavoprotein</keyword>
<evidence type="ECO:0000256" key="6">
    <source>
        <dbReference type="RuleBase" id="RU371123"/>
    </source>
</evidence>
<protein>
    <recommendedName>
        <fullName evidence="6">Sulfhydryl oxidase</fullName>
        <ecNumber evidence="6">1.8.3.2</ecNumber>
    </recommendedName>
</protein>
<proteinExistence type="predicted"/>
<name>A0A6A7AFE9_9PLEO</name>
<dbReference type="PANTHER" id="PTHR12645:SF1">
    <property type="entry name" value="FAD-LINKED SULFHYDRYL OXIDASE ERV2"/>
    <property type="match status" value="1"/>
</dbReference>
<dbReference type="Pfam" id="PF04777">
    <property type="entry name" value="Evr1_Alr"/>
    <property type="match status" value="1"/>
</dbReference>
<dbReference type="EC" id="1.8.3.2" evidence="6"/>
<dbReference type="AlphaFoldDB" id="A0A6A7AFE9"/>
<dbReference type="OrthoDB" id="59470at2759"/>
<accession>A0A6A7AFE9</accession>
<dbReference type="EMBL" id="MU006217">
    <property type="protein sequence ID" value="KAF2831992.1"/>
    <property type="molecule type" value="Genomic_DNA"/>
</dbReference>
<comment type="catalytic activity">
    <reaction evidence="6">
        <text>2 R'C(R)SH + O2 = R'C(R)S-S(R)CR' + H2O2</text>
        <dbReference type="Rhea" id="RHEA:17357"/>
        <dbReference type="ChEBI" id="CHEBI:15379"/>
        <dbReference type="ChEBI" id="CHEBI:16240"/>
        <dbReference type="ChEBI" id="CHEBI:16520"/>
        <dbReference type="ChEBI" id="CHEBI:17412"/>
        <dbReference type="EC" id="1.8.3.2"/>
    </reaction>
</comment>
<evidence type="ECO:0000256" key="4">
    <source>
        <dbReference type="ARBA" id="ARBA00023002"/>
    </source>
</evidence>
<dbReference type="InterPro" id="IPR017905">
    <property type="entry name" value="ERV/ALR_sulphydryl_oxidase"/>
</dbReference>
<dbReference type="PANTHER" id="PTHR12645">
    <property type="entry name" value="ALR/ERV"/>
    <property type="match status" value="1"/>
</dbReference>
<dbReference type="Gene3D" id="1.20.120.310">
    <property type="entry name" value="ERV/ALR sulfhydryl oxidase domain"/>
    <property type="match status" value="1"/>
</dbReference>
<dbReference type="PROSITE" id="PS51324">
    <property type="entry name" value="ERV_ALR"/>
    <property type="match status" value="1"/>
</dbReference>
<comment type="cofactor">
    <cofactor evidence="1 6">
        <name>FAD</name>
        <dbReference type="ChEBI" id="CHEBI:57692"/>
    </cofactor>
</comment>
<keyword evidence="9" id="KW-1185">Reference proteome</keyword>
<keyword evidence="3 6" id="KW-0274">FAD</keyword>
<dbReference type="InterPro" id="IPR036774">
    <property type="entry name" value="ERV/ALR_sulphydryl_oxid_sf"/>
</dbReference>
<sequence length="178" mass="19612">MMRTTDFRSRFLVLALLVFAICAVLFYQAPLRHLSHTPQFGQQQGGTSGAVLTGHAIAPKLGNATAKAELGRAAWKVLHTTFARFPEKPTGEEKEALRSYVHLFQRLYPCGECAEHFGQILAKYPPQVSSRTAAAMWGCMIHNKVNKRLGKPDFDCKDIGDAYDCGCAEDEKPKPSAA</sequence>